<dbReference type="GO" id="GO:0042277">
    <property type="term" value="F:peptide binding"/>
    <property type="evidence" value="ECO:0007669"/>
    <property type="project" value="TreeGrafter"/>
</dbReference>
<dbReference type="EMBL" id="CAJNOT010000493">
    <property type="protein sequence ID" value="CAF1000475.1"/>
    <property type="molecule type" value="Genomic_DNA"/>
</dbReference>
<evidence type="ECO:0000256" key="3">
    <source>
        <dbReference type="ARBA" id="ARBA00022692"/>
    </source>
</evidence>
<keyword evidence="8" id="KW-0807">Transducer</keyword>
<dbReference type="GO" id="GO:0004930">
    <property type="term" value="F:G protein-coupled receptor activity"/>
    <property type="evidence" value="ECO:0007669"/>
    <property type="project" value="UniProtKB-KW"/>
</dbReference>
<dbReference type="Proteomes" id="UP000663864">
    <property type="component" value="Unassembled WGS sequence"/>
</dbReference>
<feature type="transmembrane region" description="Helical" evidence="9">
    <location>
        <begin position="438"/>
        <end position="461"/>
    </location>
</feature>
<feature type="transmembrane region" description="Helical" evidence="9">
    <location>
        <begin position="493"/>
        <end position="516"/>
    </location>
</feature>
<protein>
    <recommendedName>
        <fullName evidence="10">G-protein coupled receptors family 1 profile domain-containing protein</fullName>
    </recommendedName>
</protein>
<evidence type="ECO:0000256" key="9">
    <source>
        <dbReference type="SAM" id="Phobius"/>
    </source>
</evidence>
<evidence type="ECO:0000256" key="7">
    <source>
        <dbReference type="ARBA" id="ARBA00023170"/>
    </source>
</evidence>
<evidence type="ECO:0000259" key="10">
    <source>
        <dbReference type="PROSITE" id="PS50262"/>
    </source>
</evidence>
<feature type="transmembrane region" description="Helical" evidence="9">
    <location>
        <begin position="38"/>
        <end position="57"/>
    </location>
</feature>
<reference evidence="11" key="1">
    <citation type="submission" date="2021-02" db="EMBL/GenBank/DDBJ databases">
        <authorList>
            <person name="Nowell W R."/>
        </authorList>
    </citation>
    <scope>NUCLEOTIDE SEQUENCE</scope>
</reference>
<evidence type="ECO:0000256" key="4">
    <source>
        <dbReference type="ARBA" id="ARBA00022989"/>
    </source>
</evidence>
<dbReference type="Pfam" id="PF00001">
    <property type="entry name" value="7tm_1"/>
    <property type="match status" value="2"/>
</dbReference>
<organism evidence="11 12">
    <name type="scientific">Rotaria sordida</name>
    <dbReference type="NCBI Taxonomy" id="392033"/>
    <lineage>
        <taxon>Eukaryota</taxon>
        <taxon>Metazoa</taxon>
        <taxon>Spiralia</taxon>
        <taxon>Gnathifera</taxon>
        <taxon>Rotifera</taxon>
        <taxon>Eurotatoria</taxon>
        <taxon>Bdelloidea</taxon>
        <taxon>Philodinida</taxon>
        <taxon>Philodinidae</taxon>
        <taxon>Rotaria</taxon>
    </lineage>
</organism>
<evidence type="ECO:0000256" key="8">
    <source>
        <dbReference type="ARBA" id="ARBA00023224"/>
    </source>
</evidence>
<gene>
    <name evidence="11" type="ORF">ZHD862_LOCUS12498</name>
</gene>
<dbReference type="InterPro" id="IPR000276">
    <property type="entry name" value="GPCR_Rhodpsn"/>
</dbReference>
<keyword evidence="4 9" id="KW-1133">Transmembrane helix</keyword>
<feature type="transmembrane region" description="Helical" evidence="9">
    <location>
        <begin position="151"/>
        <end position="171"/>
    </location>
</feature>
<dbReference type="PRINTS" id="PR00237">
    <property type="entry name" value="GPCRRHODOPSN"/>
</dbReference>
<evidence type="ECO:0000256" key="1">
    <source>
        <dbReference type="ARBA" id="ARBA00004651"/>
    </source>
</evidence>
<feature type="domain" description="G-protein coupled receptors family 1 profile" evidence="10">
    <location>
        <begin position="49"/>
        <end position="287"/>
    </location>
</feature>
<dbReference type="PROSITE" id="PS50262">
    <property type="entry name" value="G_PROTEIN_RECEP_F1_2"/>
    <property type="match status" value="2"/>
</dbReference>
<feature type="transmembrane region" description="Helical" evidence="9">
    <location>
        <begin position="69"/>
        <end position="91"/>
    </location>
</feature>
<feature type="transmembrane region" description="Helical" evidence="9">
    <location>
        <begin position="191"/>
        <end position="215"/>
    </location>
</feature>
<feature type="transmembrane region" description="Helical" evidence="9">
    <location>
        <begin position="270"/>
        <end position="297"/>
    </location>
</feature>
<evidence type="ECO:0000256" key="2">
    <source>
        <dbReference type="ARBA" id="ARBA00022475"/>
    </source>
</evidence>
<dbReference type="CDD" id="cd00637">
    <property type="entry name" value="7tm_classA_rhodopsin-like"/>
    <property type="match status" value="1"/>
</dbReference>
<keyword evidence="2" id="KW-1003">Cell membrane</keyword>
<accession>A0A814GRY2</accession>
<feature type="domain" description="G-protein coupled receptors family 1 profile" evidence="10">
    <location>
        <begin position="288"/>
        <end position="551"/>
    </location>
</feature>
<sequence length="569" mass="67263">MIDDRDKLYFNQILKIRKSMSQLGNKLLELSILISKPYLILIYLFGLFGNIFNIIVFCRYSMRLNSCSWYFLTTSLFHIIILTVGCLIRIINYYLGYDISIIGLAFCKFRAYMVVVGYVLSRYFLCLISIDRWMITSKNVSIRRQCTQKQAQLVIIISIIFWFLIEIFIPIGFNIQGNNCVPSTDLFYLFMYRIIDLLCTLFPFFILIIFSFLTLHNILKKRIIPTDGHTLATISASRNNNHQNKASIVKRVFQENNRHYRKYTYKDYHLIRLCFSQVIVFIILNIPGALFSLYIFITRTNIKTIDHLAIDSFLNTIVINLAYTHCANLRNFHKFYTVFTLQNDLKRQQYEDLFCIFRGYMGYVTCFTQNYSYFLQAIYRYLTIVYPSRLFWRSKRVQISFISLSWIIAFICALPHVFTGEIKYLVDDQICQMSLHLSIVTVYNVILLYLIPMNGIIFIYLKLVRYVKEMRKHVTSANTLFRAQRELKMVHRIVILVSILVAFGLPYTTFVFIGFFTQPPKYHFRIAYTFISVSLIFIMIAIFHSTDPLKAFVRKKIIKRSTMTVQTVQ</sequence>
<dbReference type="GO" id="GO:0005886">
    <property type="term" value="C:plasma membrane"/>
    <property type="evidence" value="ECO:0007669"/>
    <property type="project" value="UniProtKB-SubCell"/>
</dbReference>
<dbReference type="PANTHER" id="PTHR24229:SF40">
    <property type="entry name" value="ALLATOSTATIN C RECEPTOR 1-RELATED"/>
    <property type="match status" value="1"/>
</dbReference>
<feature type="transmembrane region" description="Helical" evidence="9">
    <location>
        <begin position="111"/>
        <end position="130"/>
    </location>
</feature>
<dbReference type="SUPFAM" id="SSF81321">
    <property type="entry name" value="Family A G protein-coupled receptor-like"/>
    <property type="match status" value="2"/>
</dbReference>
<name>A0A814GRY2_9BILA</name>
<feature type="transmembrane region" description="Helical" evidence="9">
    <location>
        <begin position="522"/>
        <end position="546"/>
    </location>
</feature>
<comment type="subcellular location">
    <subcellularLocation>
        <location evidence="1">Cell membrane</location>
        <topology evidence="1">Multi-pass membrane protein</topology>
    </subcellularLocation>
</comment>
<evidence type="ECO:0000313" key="12">
    <source>
        <dbReference type="Proteomes" id="UP000663864"/>
    </source>
</evidence>
<evidence type="ECO:0000256" key="6">
    <source>
        <dbReference type="ARBA" id="ARBA00023136"/>
    </source>
</evidence>
<evidence type="ECO:0000256" key="5">
    <source>
        <dbReference type="ARBA" id="ARBA00023040"/>
    </source>
</evidence>
<keyword evidence="5" id="KW-0297">G-protein coupled receptor</keyword>
<proteinExistence type="predicted"/>
<dbReference type="GO" id="GO:0043005">
    <property type="term" value="C:neuron projection"/>
    <property type="evidence" value="ECO:0007669"/>
    <property type="project" value="TreeGrafter"/>
</dbReference>
<dbReference type="InterPro" id="IPR017452">
    <property type="entry name" value="GPCR_Rhodpsn_7TM"/>
</dbReference>
<keyword evidence="7" id="KW-0675">Receptor</keyword>
<feature type="transmembrane region" description="Helical" evidence="9">
    <location>
        <begin position="399"/>
        <end position="418"/>
    </location>
</feature>
<comment type="caution">
    <text evidence="11">The sequence shown here is derived from an EMBL/GenBank/DDBJ whole genome shotgun (WGS) entry which is preliminary data.</text>
</comment>
<keyword evidence="6 9" id="KW-0472">Membrane</keyword>
<dbReference type="PANTHER" id="PTHR24229">
    <property type="entry name" value="NEUROPEPTIDES RECEPTOR"/>
    <property type="match status" value="1"/>
</dbReference>
<evidence type="ECO:0000313" key="11">
    <source>
        <dbReference type="EMBL" id="CAF1000475.1"/>
    </source>
</evidence>
<dbReference type="AlphaFoldDB" id="A0A814GRY2"/>
<dbReference type="Gene3D" id="1.20.1070.10">
    <property type="entry name" value="Rhodopsin 7-helix transmembrane proteins"/>
    <property type="match status" value="2"/>
</dbReference>
<keyword evidence="3 9" id="KW-0812">Transmembrane</keyword>